<sequence length="139" mass="15974">RVQKLPMGIDLTLLLLSARITEMDKTIEYTEKGVIMSSAIARFVSLVVKIPQKKMHHAMPMHLMAQELGLPKHLVDLRHEIVHAADSPIQSTTLHLALNTAWDWLKDFYWVTEETKFLTELNIDPTQEREEETISLFGP</sequence>
<evidence type="ECO:0000313" key="1">
    <source>
        <dbReference type="EMBL" id="CAL4105647.1"/>
    </source>
</evidence>
<dbReference type="GO" id="GO:0000460">
    <property type="term" value="P:maturation of 5.8S rRNA"/>
    <property type="evidence" value="ECO:0007669"/>
    <property type="project" value="TreeGrafter"/>
</dbReference>
<dbReference type="Proteomes" id="UP001497623">
    <property type="component" value="Unassembled WGS sequence"/>
</dbReference>
<dbReference type="InterPro" id="IPR007174">
    <property type="entry name" value="Las1"/>
</dbReference>
<dbReference type="GO" id="GO:0030687">
    <property type="term" value="C:preribosome, large subunit precursor"/>
    <property type="evidence" value="ECO:0007669"/>
    <property type="project" value="TreeGrafter"/>
</dbReference>
<proteinExistence type="predicted"/>
<dbReference type="Pfam" id="PF04031">
    <property type="entry name" value="Las1"/>
    <property type="match status" value="1"/>
</dbReference>
<protein>
    <submittedName>
        <fullName evidence="1">Uncharacterized protein</fullName>
    </submittedName>
</protein>
<feature type="non-terminal residue" evidence="1">
    <location>
        <position position="1"/>
    </location>
</feature>
<dbReference type="PANTHER" id="PTHR15002">
    <property type="entry name" value="RIBOSOMAL BIOGENESIS PROTEIN LAS1L"/>
    <property type="match status" value="1"/>
</dbReference>
<dbReference type="GO" id="GO:0090730">
    <property type="term" value="C:Las1 complex"/>
    <property type="evidence" value="ECO:0007669"/>
    <property type="project" value="InterPro"/>
</dbReference>
<dbReference type="EMBL" id="CAXKWB010012828">
    <property type="protein sequence ID" value="CAL4105647.1"/>
    <property type="molecule type" value="Genomic_DNA"/>
</dbReference>
<name>A0AAV2QWZ2_MEGNR</name>
<reference evidence="1 2" key="1">
    <citation type="submission" date="2024-05" db="EMBL/GenBank/DDBJ databases">
        <authorList>
            <person name="Wallberg A."/>
        </authorList>
    </citation>
    <scope>NUCLEOTIDE SEQUENCE [LARGE SCALE GENOMIC DNA]</scope>
</reference>
<keyword evidence="2" id="KW-1185">Reference proteome</keyword>
<dbReference type="AlphaFoldDB" id="A0AAV2QWZ2"/>
<feature type="non-terminal residue" evidence="1">
    <location>
        <position position="139"/>
    </location>
</feature>
<dbReference type="GO" id="GO:0000470">
    <property type="term" value="P:maturation of LSU-rRNA"/>
    <property type="evidence" value="ECO:0007669"/>
    <property type="project" value="TreeGrafter"/>
</dbReference>
<dbReference type="GO" id="GO:0004519">
    <property type="term" value="F:endonuclease activity"/>
    <property type="evidence" value="ECO:0007669"/>
    <property type="project" value="InterPro"/>
</dbReference>
<dbReference type="PANTHER" id="PTHR15002:SF0">
    <property type="entry name" value="RIBOSOMAL BIOGENESIS PROTEIN LAS1L"/>
    <property type="match status" value="1"/>
</dbReference>
<evidence type="ECO:0000313" key="2">
    <source>
        <dbReference type="Proteomes" id="UP001497623"/>
    </source>
</evidence>
<accession>A0AAV2QWZ2</accession>
<organism evidence="1 2">
    <name type="scientific">Meganyctiphanes norvegica</name>
    <name type="common">Northern krill</name>
    <name type="synonym">Thysanopoda norvegica</name>
    <dbReference type="NCBI Taxonomy" id="48144"/>
    <lineage>
        <taxon>Eukaryota</taxon>
        <taxon>Metazoa</taxon>
        <taxon>Ecdysozoa</taxon>
        <taxon>Arthropoda</taxon>
        <taxon>Crustacea</taxon>
        <taxon>Multicrustacea</taxon>
        <taxon>Malacostraca</taxon>
        <taxon>Eumalacostraca</taxon>
        <taxon>Eucarida</taxon>
        <taxon>Euphausiacea</taxon>
        <taxon>Euphausiidae</taxon>
        <taxon>Meganyctiphanes</taxon>
    </lineage>
</organism>
<gene>
    <name evidence="1" type="ORF">MNOR_LOCUS18140</name>
</gene>
<comment type="caution">
    <text evidence="1">The sequence shown here is derived from an EMBL/GenBank/DDBJ whole genome shotgun (WGS) entry which is preliminary data.</text>
</comment>